<keyword evidence="4" id="KW-0804">Transcription</keyword>
<feature type="domain" description="HTH lysR-type" evidence="5">
    <location>
        <begin position="3"/>
        <end position="60"/>
    </location>
</feature>
<dbReference type="InterPro" id="IPR036390">
    <property type="entry name" value="WH_DNA-bd_sf"/>
</dbReference>
<name>A0AAC8VDZ9_9GAMM</name>
<dbReference type="SUPFAM" id="SSF53850">
    <property type="entry name" value="Periplasmic binding protein-like II"/>
    <property type="match status" value="1"/>
</dbReference>
<dbReference type="Gene3D" id="3.40.190.290">
    <property type="match status" value="1"/>
</dbReference>
<dbReference type="Pfam" id="PF00126">
    <property type="entry name" value="HTH_1"/>
    <property type="match status" value="1"/>
</dbReference>
<accession>A0AAC8VDZ9</accession>
<gene>
    <name evidence="6" type="ORF">ACH24_04830</name>
</gene>
<sequence length="295" mass="33163">MRITLKQLQVFVNTAKSESISAGAEKCFISQAAASMSLSQLENMLDTKLFDRVGKRMKLNSNGKSLIAKAIKILDEIEELEAFSANNTQLSGKIVIGASTTIANYILPKYIAMFRKLYQDTDFEILSGNTKEIINSVESLNCDVGFVECECNSQIIATTLWTKDNLKIVCRANHPLSSKKNLNIKDLLEYEWVTREQGSGTFEIFLNALADKVSSIKKIITLRSSEAIKQYIAYSDCLACISAVITTQALDTNKYSILETKDLDLTRNFYKLLHKKKYHTALTQAFCDFIEEDIK</sequence>
<evidence type="ECO:0000256" key="3">
    <source>
        <dbReference type="ARBA" id="ARBA00023125"/>
    </source>
</evidence>
<evidence type="ECO:0000259" key="5">
    <source>
        <dbReference type="PROSITE" id="PS50931"/>
    </source>
</evidence>
<dbReference type="PROSITE" id="PS50931">
    <property type="entry name" value="HTH_LYSR"/>
    <property type="match status" value="1"/>
</dbReference>
<dbReference type="InterPro" id="IPR005119">
    <property type="entry name" value="LysR_subst-bd"/>
</dbReference>
<evidence type="ECO:0000256" key="1">
    <source>
        <dbReference type="ARBA" id="ARBA00009437"/>
    </source>
</evidence>
<dbReference type="GO" id="GO:0000976">
    <property type="term" value="F:transcription cis-regulatory region binding"/>
    <property type="evidence" value="ECO:0007669"/>
    <property type="project" value="TreeGrafter"/>
</dbReference>
<dbReference type="Gene3D" id="1.10.10.10">
    <property type="entry name" value="Winged helix-like DNA-binding domain superfamily/Winged helix DNA-binding domain"/>
    <property type="match status" value="1"/>
</dbReference>
<dbReference type="KEGG" id="fper:ACH24_04830"/>
<reference evidence="6 7" key="1">
    <citation type="journal article" date="2016" name="Int. J. Syst. Evol. Microbiol.">
        <title>Reclassification of Wolbachia persica as Francisella persica comb. nov. and emended description of the family Francisellaceae.</title>
        <authorList>
            <person name="Larson M.A."/>
            <person name="Nalbantoglu U."/>
            <person name="Sayood K."/>
            <person name="Zentz E.B."/>
            <person name="Cer R.Z."/>
            <person name="Iwen P.C."/>
            <person name="Francesconi S.C."/>
            <person name="Bishop-Lilly K.A."/>
            <person name="Mokashi V.P."/>
            <person name="Sjostedt A."/>
            <person name="Hinrichs S.H."/>
        </authorList>
    </citation>
    <scope>NUCLEOTIDE SEQUENCE [LARGE SCALE GENOMIC DNA]</scope>
    <source>
        <strain evidence="6 7">FSC845</strain>
    </source>
</reference>
<dbReference type="RefSeq" id="WP_064461378.1">
    <property type="nucleotide sequence ID" value="NZ_CP012505.1"/>
</dbReference>
<dbReference type="AlphaFoldDB" id="A0AAC8VDZ9"/>
<dbReference type="InterPro" id="IPR000847">
    <property type="entry name" value="LysR_HTH_N"/>
</dbReference>
<evidence type="ECO:0000256" key="2">
    <source>
        <dbReference type="ARBA" id="ARBA00023015"/>
    </source>
</evidence>
<organism evidence="6 7">
    <name type="scientific">Francisella persica ATCC VR-331</name>
    <dbReference type="NCBI Taxonomy" id="1086726"/>
    <lineage>
        <taxon>Bacteria</taxon>
        <taxon>Pseudomonadati</taxon>
        <taxon>Pseudomonadota</taxon>
        <taxon>Gammaproteobacteria</taxon>
        <taxon>Thiotrichales</taxon>
        <taxon>Francisellaceae</taxon>
        <taxon>Francisella</taxon>
    </lineage>
</organism>
<protein>
    <submittedName>
        <fullName evidence="6">LysR family transcriptional regulator</fullName>
    </submittedName>
</protein>
<dbReference type="EMBL" id="CP012505">
    <property type="protein sequence ID" value="ALB01959.1"/>
    <property type="molecule type" value="Genomic_DNA"/>
</dbReference>
<dbReference type="Pfam" id="PF03466">
    <property type="entry name" value="LysR_substrate"/>
    <property type="match status" value="1"/>
</dbReference>
<evidence type="ECO:0000313" key="6">
    <source>
        <dbReference type="EMBL" id="ALB01959.1"/>
    </source>
</evidence>
<keyword evidence="7" id="KW-1185">Reference proteome</keyword>
<keyword evidence="3" id="KW-0238">DNA-binding</keyword>
<evidence type="ECO:0000313" key="7">
    <source>
        <dbReference type="Proteomes" id="UP000242800"/>
    </source>
</evidence>
<dbReference type="PANTHER" id="PTHR30126:SF94">
    <property type="entry name" value="LYSR FAMILY TRANSCRIPTIONAL REGULATOR"/>
    <property type="match status" value="1"/>
</dbReference>
<dbReference type="GO" id="GO:0003700">
    <property type="term" value="F:DNA-binding transcription factor activity"/>
    <property type="evidence" value="ECO:0007669"/>
    <property type="project" value="InterPro"/>
</dbReference>
<dbReference type="PANTHER" id="PTHR30126">
    <property type="entry name" value="HTH-TYPE TRANSCRIPTIONAL REGULATOR"/>
    <property type="match status" value="1"/>
</dbReference>
<proteinExistence type="inferred from homology"/>
<evidence type="ECO:0000256" key="4">
    <source>
        <dbReference type="ARBA" id="ARBA00023163"/>
    </source>
</evidence>
<dbReference type="Proteomes" id="UP000242800">
    <property type="component" value="Chromosome"/>
</dbReference>
<comment type="similarity">
    <text evidence="1">Belongs to the LysR transcriptional regulatory family.</text>
</comment>
<dbReference type="InterPro" id="IPR036388">
    <property type="entry name" value="WH-like_DNA-bd_sf"/>
</dbReference>
<keyword evidence="2" id="KW-0805">Transcription regulation</keyword>
<dbReference type="SUPFAM" id="SSF46785">
    <property type="entry name" value="Winged helix' DNA-binding domain"/>
    <property type="match status" value="1"/>
</dbReference>